<dbReference type="GO" id="GO:0043190">
    <property type="term" value="C:ATP-binding cassette (ABC) transporter complex"/>
    <property type="evidence" value="ECO:0007669"/>
    <property type="project" value="InterPro"/>
</dbReference>
<evidence type="ECO:0000259" key="2">
    <source>
        <dbReference type="Pfam" id="PF04069"/>
    </source>
</evidence>
<dbReference type="SUPFAM" id="SSF53850">
    <property type="entry name" value="Periplasmic binding protein-like II"/>
    <property type="match status" value="1"/>
</dbReference>
<dbReference type="Gene3D" id="3.40.190.10">
    <property type="entry name" value="Periplasmic binding protein-like II"/>
    <property type="match status" value="1"/>
</dbReference>
<reference evidence="3 4" key="1">
    <citation type="submission" date="2019-08" db="EMBL/GenBank/DDBJ databases">
        <title>Prosopis cineraria nodule microbiome.</title>
        <authorList>
            <person name="Ali R."/>
            <person name="Chaluvadi S.R."/>
            <person name="Wang X."/>
        </authorList>
    </citation>
    <scope>NUCLEOTIDE SEQUENCE [LARGE SCALE GENOMIC DNA]</scope>
    <source>
        <strain evidence="3 4">BG7</strain>
    </source>
</reference>
<dbReference type="OrthoDB" id="9786266at2"/>
<name>A0A5Q0C3F1_9HYPH</name>
<dbReference type="GO" id="GO:0022857">
    <property type="term" value="F:transmembrane transporter activity"/>
    <property type="evidence" value="ECO:0007669"/>
    <property type="project" value="InterPro"/>
</dbReference>
<dbReference type="Proteomes" id="UP000326881">
    <property type="component" value="Chromosome"/>
</dbReference>
<feature type="signal peptide" evidence="1">
    <location>
        <begin position="1"/>
        <end position="22"/>
    </location>
</feature>
<evidence type="ECO:0000313" key="4">
    <source>
        <dbReference type="Proteomes" id="UP000326881"/>
    </source>
</evidence>
<proteinExistence type="predicted"/>
<dbReference type="EMBL" id="CP043498">
    <property type="protein sequence ID" value="QFY60416.1"/>
    <property type="molecule type" value="Genomic_DNA"/>
</dbReference>
<evidence type="ECO:0000256" key="1">
    <source>
        <dbReference type="SAM" id="SignalP"/>
    </source>
</evidence>
<gene>
    <name evidence="3" type="ORF">FZ934_08210</name>
</gene>
<protein>
    <submittedName>
        <fullName evidence="3">ABC transporter substrate-binding protein</fullName>
    </submittedName>
</protein>
<accession>A0A5Q0C3F1</accession>
<dbReference type="RefSeq" id="WP_153270658.1">
    <property type="nucleotide sequence ID" value="NZ_CP043498.1"/>
</dbReference>
<organism evidence="3 4">
    <name type="scientific">Rhizobium grahamii</name>
    <dbReference type="NCBI Taxonomy" id="1120045"/>
    <lineage>
        <taxon>Bacteria</taxon>
        <taxon>Pseudomonadati</taxon>
        <taxon>Pseudomonadota</taxon>
        <taxon>Alphaproteobacteria</taxon>
        <taxon>Hyphomicrobiales</taxon>
        <taxon>Rhizobiaceae</taxon>
        <taxon>Rhizobium/Agrobacterium group</taxon>
        <taxon>Rhizobium</taxon>
    </lineage>
</organism>
<dbReference type="InterPro" id="IPR007210">
    <property type="entry name" value="ABC_Gly_betaine_transp_sub-bd"/>
</dbReference>
<dbReference type="Gene3D" id="3.40.190.100">
    <property type="entry name" value="Glycine betaine-binding periplasmic protein, domain 2"/>
    <property type="match status" value="1"/>
</dbReference>
<feature type="chain" id="PRO_5024936057" evidence="1">
    <location>
        <begin position="23"/>
        <end position="330"/>
    </location>
</feature>
<keyword evidence="4" id="KW-1185">Reference proteome</keyword>
<keyword evidence="1" id="KW-0732">Signal</keyword>
<feature type="domain" description="ABC-type glycine betaine transport system substrate-binding" evidence="2">
    <location>
        <begin position="27"/>
        <end position="308"/>
    </location>
</feature>
<evidence type="ECO:0000313" key="3">
    <source>
        <dbReference type="EMBL" id="QFY60416.1"/>
    </source>
</evidence>
<dbReference type="AlphaFoldDB" id="A0A5Q0C3F1"/>
<dbReference type="Pfam" id="PF04069">
    <property type="entry name" value="OpuAC"/>
    <property type="match status" value="1"/>
</dbReference>
<sequence length="330" mass="35767">MRIVGASIALAVGLFAAAAAFAEECGNVSLAEMKWGSAGIAANIDKIILEAGYGCKVEIVPGDTMPTFTSMNETGKPDVASELWINAVRIEFDDAVRQGRLVQGAEILSEGAVEGWWIPKFIADANPDIRSVEDALKRPDLFPGPDGTQGAVYNCPPGWNCQISTANLFRALNADKSGFHLVDASSPQGLDDSIAAAFEKKVGWLGYYWAPTAILGKYDMTRLSFGVNHDKAAWDSCTSVPGCPRPEPNSYPVSRAFTVVSKSFAGRAGPAWDYLKKRAWDNSTINDVLAWQDDHHESNRASAVYFLHNYADIWTTWVPADVADKVKSSL</sequence>
<dbReference type="KEGG" id="rgr:FZ934_08210"/>